<feature type="domain" description="HTH gntR-type" evidence="5">
    <location>
        <begin position="35"/>
        <end position="102"/>
    </location>
</feature>
<proteinExistence type="predicted"/>
<dbReference type="Gene3D" id="1.20.120.530">
    <property type="entry name" value="GntR ligand-binding domain-like"/>
    <property type="match status" value="1"/>
</dbReference>
<evidence type="ECO:0000256" key="4">
    <source>
        <dbReference type="SAM" id="MobiDB-lite"/>
    </source>
</evidence>
<gene>
    <name evidence="6" type="ORF">BJ970_004507</name>
</gene>
<dbReference type="InterPro" id="IPR008920">
    <property type="entry name" value="TF_FadR/GntR_C"/>
</dbReference>
<evidence type="ECO:0000256" key="1">
    <source>
        <dbReference type="ARBA" id="ARBA00023015"/>
    </source>
</evidence>
<dbReference type="PROSITE" id="PS50949">
    <property type="entry name" value="HTH_GNTR"/>
    <property type="match status" value="1"/>
</dbReference>
<evidence type="ECO:0000313" key="7">
    <source>
        <dbReference type="Proteomes" id="UP000584374"/>
    </source>
</evidence>
<keyword evidence="1" id="KW-0805">Transcription regulation</keyword>
<dbReference type="InterPro" id="IPR036390">
    <property type="entry name" value="WH_DNA-bd_sf"/>
</dbReference>
<organism evidence="6 7">
    <name type="scientific">Saccharopolyspora phatthalungensis</name>
    <dbReference type="NCBI Taxonomy" id="664693"/>
    <lineage>
        <taxon>Bacteria</taxon>
        <taxon>Bacillati</taxon>
        <taxon>Actinomycetota</taxon>
        <taxon>Actinomycetes</taxon>
        <taxon>Pseudonocardiales</taxon>
        <taxon>Pseudonocardiaceae</taxon>
        <taxon>Saccharopolyspora</taxon>
    </lineage>
</organism>
<dbReference type="InterPro" id="IPR000524">
    <property type="entry name" value="Tscrpt_reg_HTH_GntR"/>
</dbReference>
<comment type="caution">
    <text evidence="6">The sequence shown here is derived from an EMBL/GenBank/DDBJ whole genome shotgun (WGS) entry which is preliminary data.</text>
</comment>
<feature type="region of interest" description="Disordered" evidence="4">
    <location>
        <begin position="1"/>
        <end position="23"/>
    </location>
</feature>
<dbReference type="Gene3D" id="1.10.10.10">
    <property type="entry name" value="Winged helix-like DNA-binding domain superfamily/Winged helix DNA-binding domain"/>
    <property type="match status" value="1"/>
</dbReference>
<dbReference type="PANTHER" id="PTHR43537:SF24">
    <property type="entry name" value="GLUCONATE OPERON TRANSCRIPTIONAL REPRESSOR"/>
    <property type="match status" value="1"/>
</dbReference>
<dbReference type="GO" id="GO:0003700">
    <property type="term" value="F:DNA-binding transcription factor activity"/>
    <property type="evidence" value="ECO:0007669"/>
    <property type="project" value="InterPro"/>
</dbReference>
<dbReference type="PANTHER" id="PTHR43537">
    <property type="entry name" value="TRANSCRIPTIONAL REGULATOR, GNTR FAMILY"/>
    <property type="match status" value="1"/>
</dbReference>
<reference evidence="6 7" key="1">
    <citation type="submission" date="2020-08" db="EMBL/GenBank/DDBJ databases">
        <title>Sequencing the genomes of 1000 actinobacteria strains.</title>
        <authorList>
            <person name="Klenk H.-P."/>
        </authorList>
    </citation>
    <scope>NUCLEOTIDE SEQUENCE [LARGE SCALE GENOMIC DNA]</scope>
    <source>
        <strain evidence="6 7">DSM 45584</strain>
    </source>
</reference>
<evidence type="ECO:0000259" key="5">
    <source>
        <dbReference type="PROSITE" id="PS50949"/>
    </source>
</evidence>
<evidence type="ECO:0000313" key="6">
    <source>
        <dbReference type="EMBL" id="MBB5156973.1"/>
    </source>
</evidence>
<keyword evidence="7" id="KW-1185">Reference proteome</keyword>
<keyword evidence="2 6" id="KW-0238">DNA-binding</keyword>
<dbReference type="EMBL" id="JACHIW010000001">
    <property type="protein sequence ID" value="MBB5156973.1"/>
    <property type="molecule type" value="Genomic_DNA"/>
</dbReference>
<dbReference type="Proteomes" id="UP000584374">
    <property type="component" value="Unassembled WGS sequence"/>
</dbReference>
<keyword evidence="3" id="KW-0804">Transcription</keyword>
<dbReference type="InterPro" id="IPR011711">
    <property type="entry name" value="GntR_C"/>
</dbReference>
<dbReference type="AlphaFoldDB" id="A0A840QI20"/>
<name>A0A840QI20_9PSEU</name>
<dbReference type="PRINTS" id="PR00035">
    <property type="entry name" value="HTHGNTR"/>
</dbReference>
<dbReference type="SMART" id="SM00345">
    <property type="entry name" value="HTH_GNTR"/>
    <property type="match status" value="1"/>
</dbReference>
<dbReference type="InterPro" id="IPR036388">
    <property type="entry name" value="WH-like_DNA-bd_sf"/>
</dbReference>
<dbReference type="Pfam" id="PF07729">
    <property type="entry name" value="FCD"/>
    <property type="match status" value="1"/>
</dbReference>
<dbReference type="RefSeq" id="WP_184728005.1">
    <property type="nucleotide sequence ID" value="NZ_JACHIW010000001.1"/>
</dbReference>
<dbReference type="SUPFAM" id="SSF48008">
    <property type="entry name" value="GntR ligand-binding domain-like"/>
    <property type="match status" value="1"/>
</dbReference>
<evidence type="ECO:0000256" key="2">
    <source>
        <dbReference type="ARBA" id="ARBA00023125"/>
    </source>
</evidence>
<sequence length="271" mass="29897">MSEDKETGAASPPRRGRKPAPAPEVIAPLAIENRRESSLRVHGYLRDLILSGALRPGTILAQKSVAEALGTSRTPVREAMRMLTEEGLLDGQLNHQSRVRGFDASDLDGVFASRIMLEVLAIRVTARHLDRADADSMDDAVRRMSAARDRPQWHIAHRDFHNQVVRSAAPPVRESLRNLGDRCDQYVELLRSTSDRVALDDARSREHQQLAACVREGRYTDLEVGTALHRARTATMLLAEVAPEFEPISVRAALNVVAADAAAPLPALWSR</sequence>
<protein>
    <submittedName>
        <fullName evidence="6">DNA-binding GntR family transcriptional regulator</fullName>
    </submittedName>
</protein>
<dbReference type="GO" id="GO:0003677">
    <property type="term" value="F:DNA binding"/>
    <property type="evidence" value="ECO:0007669"/>
    <property type="project" value="UniProtKB-KW"/>
</dbReference>
<dbReference type="Pfam" id="PF00392">
    <property type="entry name" value="GntR"/>
    <property type="match status" value="1"/>
</dbReference>
<evidence type="ECO:0000256" key="3">
    <source>
        <dbReference type="ARBA" id="ARBA00023163"/>
    </source>
</evidence>
<dbReference type="SUPFAM" id="SSF46785">
    <property type="entry name" value="Winged helix' DNA-binding domain"/>
    <property type="match status" value="1"/>
</dbReference>
<accession>A0A840QI20</accession>